<reference evidence="2 3" key="1">
    <citation type="submission" date="2020-08" db="EMBL/GenBank/DDBJ databases">
        <title>Cohnella phylogeny.</title>
        <authorList>
            <person name="Dunlap C."/>
        </authorList>
    </citation>
    <scope>NUCLEOTIDE SEQUENCE [LARGE SCALE GENOMIC DNA]</scope>
    <source>
        <strain evidence="2 3">DSM 25239</strain>
    </source>
</reference>
<dbReference type="Proteomes" id="UP000553776">
    <property type="component" value="Unassembled WGS sequence"/>
</dbReference>
<feature type="binding site" evidence="1">
    <location>
        <position position="246"/>
    </location>
    <ligand>
        <name>Mg(2+)</name>
        <dbReference type="ChEBI" id="CHEBI:18420"/>
        <label>1</label>
    </ligand>
</feature>
<dbReference type="Pfam" id="PF03747">
    <property type="entry name" value="ADP_ribosyl_GH"/>
    <property type="match status" value="1"/>
</dbReference>
<gene>
    <name evidence="2" type="ORF">H7B90_19440</name>
</gene>
<feature type="binding site" evidence="1">
    <location>
        <position position="245"/>
    </location>
    <ligand>
        <name>Mg(2+)</name>
        <dbReference type="ChEBI" id="CHEBI:18420"/>
        <label>1</label>
    </ligand>
</feature>
<evidence type="ECO:0000256" key="1">
    <source>
        <dbReference type="PIRSR" id="PIRSR605502-1"/>
    </source>
</evidence>
<organism evidence="2 3">
    <name type="scientific">Cohnella xylanilytica</name>
    <dbReference type="NCBI Taxonomy" id="557555"/>
    <lineage>
        <taxon>Bacteria</taxon>
        <taxon>Bacillati</taxon>
        <taxon>Bacillota</taxon>
        <taxon>Bacilli</taxon>
        <taxon>Bacillales</taxon>
        <taxon>Paenibacillaceae</taxon>
        <taxon>Cohnella</taxon>
    </lineage>
</organism>
<dbReference type="InterPro" id="IPR050792">
    <property type="entry name" value="ADP-ribosylglycohydrolase"/>
</dbReference>
<comment type="cofactor">
    <cofactor evidence="1">
        <name>Mg(2+)</name>
        <dbReference type="ChEBI" id="CHEBI:18420"/>
    </cofactor>
    <text evidence="1">Binds 2 magnesium ions per subunit.</text>
</comment>
<comment type="caution">
    <text evidence="2">The sequence shown here is derived from an EMBL/GenBank/DDBJ whole genome shotgun (WGS) entry which is preliminary data.</text>
</comment>
<accession>A0A841U6A4</accession>
<feature type="binding site" evidence="1">
    <location>
        <position position="243"/>
    </location>
    <ligand>
        <name>Mg(2+)</name>
        <dbReference type="ChEBI" id="CHEBI:18420"/>
        <label>1</label>
    </ligand>
</feature>
<keyword evidence="1" id="KW-0460">Magnesium</keyword>
<dbReference type="PANTHER" id="PTHR16222">
    <property type="entry name" value="ADP-RIBOSYLGLYCOHYDROLASE"/>
    <property type="match status" value="1"/>
</dbReference>
<keyword evidence="1" id="KW-0479">Metal-binding</keyword>
<keyword evidence="3" id="KW-1185">Reference proteome</keyword>
<keyword evidence="2" id="KW-0378">Hydrolase</keyword>
<evidence type="ECO:0000313" key="3">
    <source>
        <dbReference type="Proteomes" id="UP000553776"/>
    </source>
</evidence>
<feature type="binding site" evidence="1">
    <location>
        <position position="57"/>
    </location>
    <ligand>
        <name>Mg(2+)</name>
        <dbReference type="ChEBI" id="CHEBI:18420"/>
        <label>1</label>
    </ligand>
</feature>
<dbReference type="RefSeq" id="WP_185137554.1">
    <property type="nucleotide sequence ID" value="NZ_BORM01000029.1"/>
</dbReference>
<dbReference type="AlphaFoldDB" id="A0A841U6A4"/>
<dbReference type="GO" id="GO:0046872">
    <property type="term" value="F:metal ion binding"/>
    <property type="evidence" value="ECO:0007669"/>
    <property type="project" value="UniProtKB-KW"/>
</dbReference>
<dbReference type="SUPFAM" id="SSF101478">
    <property type="entry name" value="ADP-ribosylglycohydrolase"/>
    <property type="match status" value="1"/>
</dbReference>
<dbReference type="PANTHER" id="PTHR16222:SF12">
    <property type="entry name" value="ADP-RIBOSYLGLYCOHYDROLASE-RELATED"/>
    <property type="match status" value="1"/>
</dbReference>
<dbReference type="EMBL" id="JACJVR010000075">
    <property type="protein sequence ID" value="MBB6693571.1"/>
    <property type="molecule type" value="Genomic_DNA"/>
</dbReference>
<sequence>MELIERIKGGLFGVAVGDALGGTTEFMSRREVENVYGYLTEIVGGGVWKLEPGEVTDDTMMTLCVAEGILENPRDPMQAIGEKYLEWFRSKPKDIGNIIRHVLQGYDGNWFEAAFLAHMDLGQSAGNGSLMRCLPAALCYPKLEDVEKVTRIQSRMTHYDEQCDQTCERYNRIAYHMLNEAVPLRAAIEREVRGTEYESSLDREPDCEPSGFIVHTWRWAIYLLMTSRSFEETVQRAANLGGDSDTIGAIAGGLAGVHYGYEGIPERYRDRILIKDRLSAVSEQIVELRRRIGA</sequence>
<dbReference type="InterPro" id="IPR005502">
    <property type="entry name" value="Ribosyl_crysJ1"/>
</dbReference>
<feature type="binding site" evidence="1">
    <location>
        <position position="58"/>
    </location>
    <ligand>
        <name>Mg(2+)</name>
        <dbReference type="ChEBI" id="CHEBI:18420"/>
        <label>1</label>
    </ligand>
</feature>
<dbReference type="GO" id="GO:0016787">
    <property type="term" value="F:hydrolase activity"/>
    <property type="evidence" value="ECO:0007669"/>
    <property type="project" value="UniProtKB-KW"/>
</dbReference>
<dbReference type="InterPro" id="IPR036705">
    <property type="entry name" value="Ribosyl_crysJ1_sf"/>
</dbReference>
<name>A0A841U6A4_9BACL</name>
<dbReference type="Gene3D" id="1.10.4080.10">
    <property type="entry name" value="ADP-ribosylation/Crystallin J1"/>
    <property type="match status" value="1"/>
</dbReference>
<proteinExistence type="predicted"/>
<feature type="binding site" evidence="1">
    <location>
        <position position="56"/>
    </location>
    <ligand>
        <name>Mg(2+)</name>
        <dbReference type="ChEBI" id="CHEBI:18420"/>
        <label>1</label>
    </ligand>
</feature>
<evidence type="ECO:0000313" key="2">
    <source>
        <dbReference type="EMBL" id="MBB6693571.1"/>
    </source>
</evidence>
<protein>
    <submittedName>
        <fullName evidence="2">ADP-ribosylglycohydrolase family protein</fullName>
    </submittedName>
</protein>